<dbReference type="EMBL" id="OIVN01001924">
    <property type="protein sequence ID" value="SPC98984.1"/>
    <property type="molecule type" value="Genomic_DNA"/>
</dbReference>
<keyword evidence="2" id="KW-0812">Transmembrane</keyword>
<accession>A0A2N9GIH1</accession>
<feature type="transmembrane region" description="Helical" evidence="2">
    <location>
        <begin position="170"/>
        <end position="194"/>
    </location>
</feature>
<keyword evidence="2" id="KW-1133">Transmembrane helix</keyword>
<dbReference type="AlphaFoldDB" id="A0A2N9GIH1"/>
<feature type="compositionally biased region" description="Basic and acidic residues" evidence="1">
    <location>
        <begin position="51"/>
        <end position="69"/>
    </location>
</feature>
<evidence type="ECO:0000256" key="2">
    <source>
        <dbReference type="SAM" id="Phobius"/>
    </source>
</evidence>
<reference evidence="3" key="1">
    <citation type="submission" date="2018-02" db="EMBL/GenBank/DDBJ databases">
        <authorList>
            <person name="Cohen D.B."/>
            <person name="Kent A.D."/>
        </authorList>
    </citation>
    <scope>NUCLEOTIDE SEQUENCE</scope>
</reference>
<evidence type="ECO:0000256" key="1">
    <source>
        <dbReference type="SAM" id="MobiDB-lite"/>
    </source>
</evidence>
<evidence type="ECO:0000313" key="3">
    <source>
        <dbReference type="EMBL" id="SPC98984.1"/>
    </source>
</evidence>
<organism evidence="3">
    <name type="scientific">Fagus sylvatica</name>
    <name type="common">Beechnut</name>
    <dbReference type="NCBI Taxonomy" id="28930"/>
    <lineage>
        <taxon>Eukaryota</taxon>
        <taxon>Viridiplantae</taxon>
        <taxon>Streptophyta</taxon>
        <taxon>Embryophyta</taxon>
        <taxon>Tracheophyta</taxon>
        <taxon>Spermatophyta</taxon>
        <taxon>Magnoliopsida</taxon>
        <taxon>eudicotyledons</taxon>
        <taxon>Gunneridae</taxon>
        <taxon>Pentapetalae</taxon>
        <taxon>rosids</taxon>
        <taxon>fabids</taxon>
        <taxon>Fagales</taxon>
        <taxon>Fagaceae</taxon>
        <taxon>Fagus</taxon>
    </lineage>
</organism>
<feature type="region of interest" description="Disordered" evidence="1">
    <location>
        <begin position="51"/>
        <end position="78"/>
    </location>
</feature>
<protein>
    <submittedName>
        <fullName evidence="3">Uncharacterized protein</fullName>
    </submittedName>
</protein>
<gene>
    <name evidence="3" type="ORF">FSB_LOCUS26866</name>
</gene>
<keyword evidence="2" id="KW-0472">Membrane</keyword>
<proteinExistence type="predicted"/>
<name>A0A2N9GIH1_FAGSY</name>
<sequence>MYRPKSRIAQGAHFVTYPIEGFGEPEQAGASGLVVRSASLCQEQPHLTYTQRREYKQKEVTPQPEKENPRPTLRGASGRLWRKRKVKKQRSASNHCYFTKPKGENEEEQPRRYASLLTLYPQRAAAETDIYISAALIRCSEAIFSIAGCHPQQGRVLLEMYPAPSTAASILVLLLAGRAALAIVARVLFSYWLLVSGF</sequence>